<keyword evidence="9" id="KW-0325">Glycoprotein</keyword>
<dbReference type="CDD" id="cd00842">
    <property type="entry name" value="MPP_ASMase"/>
    <property type="match status" value="1"/>
</dbReference>
<feature type="binding site" evidence="12">
    <location>
        <position position="291"/>
    </location>
    <ligand>
        <name>Zn(2+)</name>
        <dbReference type="ChEBI" id="CHEBI:29105"/>
        <label>1</label>
    </ligand>
</feature>
<dbReference type="PROSITE" id="PS50015">
    <property type="entry name" value="SAP_B"/>
    <property type="match status" value="1"/>
</dbReference>
<dbReference type="InterPro" id="IPR004843">
    <property type="entry name" value="Calcineurin-like_PHP"/>
</dbReference>
<dbReference type="PANTHER" id="PTHR10340">
    <property type="entry name" value="SPHINGOMYELIN PHOSPHODIESTERASE"/>
    <property type="match status" value="1"/>
</dbReference>
<dbReference type="GO" id="GO:0061750">
    <property type="term" value="F:acid sphingomyelin phosphodiesterase activity"/>
    <property type="evidence" value="ECO:0007669"/>
    <property type="project" value="TreeGrafter"/>
</dbReference>
<dbReference type="OrthoDB" id="282973at2759"/>
<feature type="binding site" evidence="12">
    <location>
        <position position="220"/>
    </location>
    <ligand>
        <name>Zn(2+)</name>
        <dbReference type="ChEBI" id="CHEBI:29105"/>
        <label>1</label>
    </ligand>
</feature>
<keyword evidence="10 11" id="KW-0326">Glycosidase</keyword>
<feature type="disulfide bond" evidence="13">
    <location>
        <begin position="105"/>
        <end position="170"/>
    </location>
</feature>
<dbReference type="PIRSF" id="PIRSF000948">
    <property type="entry name" value="Sphingomy_PDE"/>
    <property type="match status" value="1"/>
</dbReference>
<dbReference type="InterPro" id="IPR029052">
    <property type="entry name" value="Metallo-depent_PP-like"/>
</dbReference>
<dbReference type="InterPro" id="IPR011001">
    <property type="entry name" value="Saposin-like"/>
</dbReference>
<dbReference type="AlphaFoldDB" id="A0A0D2WIP8"/>
<dbReference type="InParanoid" id="A0A0D2WIP8"/>
<dbReference type="Gene3D" id="3.60.21.10">
    <property type="match status" value="1"/>
</dbReference>
<dbReference type="PhylomeDB" id="A0A0D2WIP8"/>
<keyword evidence="5" id="KW-0732">Signal</keyword>
<feature type="domain" description="Saposin B-type" evidence="14">
    <location>
        <begin position="98"/>
        <end position="180"/>
    </location>
</feature>
<evidence type="ECO:0000256" key="11">
    <source>
        <dbReference type="PIRNR" id="PIRNR000948"/>
    </source>
</evidence>
<dbReference type="SUPFAM" id="SSF56300">
    <property type="entry name" value="Metallo-dependent phosphatases"/>
    <property type="match status" value="1"/>
</dbReference>
<evidence type="ECO:0000259" key="14">
    <source>
        <dbReference type="PROSITE" id="PS50015"/>
    </source>
</evidence>
<evidence type="ECO:0000256" key="8">
    <source>
        <dbReference type="ARBA" id="ARBA00023157"/>
    </source>
</evidence>
<name>A0A0D2WIP8_CAPO3</name>
<feature type="disulfide bond" evidence="13">
    <location>
        <begin position="241"/>
        <end position="262"/>
    </location>
</feature>
<dbReference type="EMBL" id="KE346360">
    <property type="protein sequence ID" value="KJE89750.1"/>
    <property type="molecule type" value="Genomic_DNA"/>
</dbReference>
<feature type="binding site" evidence="12">
    <location>
        <position position="438"/>
    </location>
    <ligand>
        <name>Zn(2+)</name>
        <dbReference type="ChEBI" id="CHEBI:29105"/>
        <label>2</label>
    </ligand>
</feature>
<dbReference type="InterPro" id="IPR045473">
    <property type="entry name" value="ASM_C"/>
</dbReference>
<sequence>MITTFIRSPSYHFDHSHMMMMVATTAAPPPLRRSRPSLPLLAVALALLLAMAFAQPAPASAAPMLPVRHYDRDAAAAAAAAGSKLSPTAALRLSLKDISLRCDGCKALFLAFDAGFKANLTTDAIVKIAIDICVDFKIEDYNVCSLIVPLFAPEVLGVISRTVLGPEEACVTIGECTGDVPYPWLTWNVTLPNIPKPPTPIPPTPPSPSSPRRRVLHVSDLHIDLEYTPGLDTQCGEPLCCRPPNKVGVYPNIAGLWGDYQCDMPYRTVEAMFRSIAQSSPKIDYVFMTGDIPAHNVWNQSRDDQLTSLHTACNLMRTTLPGITVYPTVGNHESSPVNSFPPPYIKGEQSNQWLLDAFATEWATWLPASTMDTIRYGGYYQVEIEPGLRLASLNMNFCNNGNYWLFVNETDPAGQLQWLINVLQTAETANEKVYIIGHIAPGSCTKTYSFNYYKIVDRYESTIAGQFFGHSHHDEFEIFFDEATLSRSTGMVYIGGSVTTYTGINPNYRIYDVDGGSTKAVVDSYTYYLNLTQANLNGSSDPVWQFEYSARDAYNMTNLFGPDWYDFVLRMNTDNNLLNLYNYYNVKSAYQPSCDDNCKASTLCSLVQARPDSSLCKNVTPADMLSHRRSRERC</sequence>
<feature type="binding site" evidence="12">
    <location>
        <position position="291"/>
    </location>
    <ligand>
        <name>Zn(2+)</name>
        <dbReference type="ChEBI" id="CHEBI:29105"/>
        <label>2</label>
    </ligand>
</feature>
<keyword evidence="4 12" id="KW-0479">Metal-binding</keyword>
<evidence type="ECO:0000313" key="15">
    <source>
        <dbReference type="EMBL" id="KJE89750.1"/>
    </source>
</evidence>
<feature type="disulfide bond" evidence="13">
    <location>
        <begin position="594"/>
        <end position="598"/>
    </location>
</feature>
<comment type="function">
    <text evidence="11">Converts sphingomyelin to ceramide.</text>
</comment>
<keyword evidence="3" id="KW-0964">Secreted</keyword>
<feature type="disulfide bond" evidence="13">
    <location>
        <begin position="235"/>
        <end position="240"/>
    </location>
</feature>
<evidence type="ECO:0000256" key="10">
    <source>
        <dbReference type="ARBA" id="ARBA00023295"/>
    </source>
</evidence>
<dbReference type="Pfam" id="PF19272">
    <property type="entry name" value="ASMase_C"/>
    <property type="match status" value="1"/>
</dbReference>
<accession>A0A0D2WIP8</accession>
<dbReference type="Pfam" id="PF00149">
    <property type="entry name" value="Metallophos"/>
    <property type="match status" value="1"/>
</dbReference>
<dbReference type="GO" id="GO:0016798">
    <property type="term" value="F:hydrolase activity, acting on glycosyl bonds"/>
    <property type="evidence" value="ECO:0007669"/>
    <property type="project" value="UniProtKB-KW"/>
</dbReference>
<evidence type="ECO:0000256" key="9">
    <source>
        <dbReference type="ARBA" id="ARBA00023180"/>
    </source>
</evidence>
<dbReference type="GO" id="GO:0005615">
    <property type="term" value="C:extracellular space"/>
    <property type="evidence" value="ECO:0007669"/>
    <property type="project" value="TreeGrafter"/>
</dbReference>
<dbReference type="STRING" id="595528.A0A0D2WIP8"/>
<comment type="cofactor">
    <cofactor evidence="12">
        <name>Zn(2+)</name>
        <dbReference type="ChEBI" id="CHEBI:29105"/>
    </cofactor>
    <text evidence="12">Binds 2 Zn(2+) ions per subunit.</text>
</comment>
<dbReference type="GO" id="GO:0005764">
    <property type="term" value="C:lysosome"/>
    <property type="evidence" value="ECO:0007669"/>
    <property type="project" value="TreeGrafter"/>
</dbReference>
<feature type="disulfide bond" evidence="13">
    <location>
        <begin position="133"/>
        <end position="144"/>
    </location>
</feature>
<evidence type="ECO:0000256" key="5">
    <source>
        <dbReference type="ARBA" id="ARBA00022729"/>
    </source>
</evidence>
<dbReference type="PANTHER" id="PTHR10340:SF34">
    <property type="entry name" value="SPHINGOMYELIN PHOSPHODIESTERASE"/>
    <property type="match status" value="1"/>
</dbReference>
<keyword evidence="8 13" id="KW-1015">Disulfide bond</keyword>
<dbReference type="GO" id="GO:0006685">
    <property type="term" value="P:sphingomyelin catabolic process"/>
    <property type="evidence" value="ECO:0007669"/>
    <property type="project" value="UniProtKB-UniRule"/>
</dbReference>
<evidence type="ECO:0000256" key="3">
    <source>
        <dbReference type="ARBA" id="ARBA00022525"/>
    </source>
</evidence>
<reference evidence="16" key="1">
    <citation type="submission" date="2011-02" db="EMBL/GenBank/DDBJ databases">
        <title>The Genome Sequence of Capsaspora owczarzaki ATCC 30864.</title>
        <authorList>
            <person name="Russ C."/>
            <person name="Cuomo C."/>
            <person name="Burger G."/>
            <person name="Gray M.W."/>
            <person name="Holland P.W.H."/>
            <person name="King N."/>
            <person name="Lang F.B.F."/>
            <person name="Roger A.J."/>
            <person name="Ruiz-Trillo I."/>
            <person name="Young S.K."/>
            <person name="Zeng Q."/>
            <person name="Gargeya S."/>
            <person name="Alvarado L."/>
            <person name="Berlin A."/>
            <person name="Chapman S.B."/>
            <person name="Chen Z."/>
            <person name="Freedman E."/>
            <person name="Gellesch M."/>
            <person name="Goldberg J."/>
            <person name="Griggs A."/>
            <person name="Gujja S."/>
            <person name="Heilman E."/>
            <person name="Heiman D."/>
            <person name="Howarth C."/>
            <person name="Mehta T."/>
            <person name="Neiman D."/>
            <person name="Pearson M."/>
            <person name="Roberts A."/>
            <person name="Saif S."/>
            <person name="Shea T."/>
            <person name="Shenoy N."/>
            <person name="Sisk P."/>
            <person name="Stolte C."/>
            <person name="Sykes S."/>
            <person name="White J."/>
            <person name="Yandava C."/>
            <person name="Haas B."/>
            <person name="Nusbaum C."/>
            <person name="Birren B."/>
        </authorList>
    </citation>
    <scope>NUCLEOTIDE SEQUENCE</scope>
    <source>
        <strain evidence="16">ATCC 30864</strain>
    </source>
</reference>
<feature type="binding site" evidence="12">
    <location>
        <position position="470"/>
    </location>
    <ligand>
        <name>Zn(2+)</name>
        <dbReference type="ChEBI" id="CHEBI:29105"/>
        <label>2</label>
    </ligand>
</feature>
<feature type="disulfide bond" evidence="13">
    <location>
        <begin position="398"/>
        <end position="444"/>
    </location>
</feature>
<evidence type="ECO:0000256" key="1">
    <source>
        <dbReference type="ARBA" id="ARBA00004613"/>
    </source>
</evidence>
<evidence type="ECO:0000256" key="4">
    <source>
        <dbReference type="ARBA" id="ARBA00022723"/>
    </source>
</evidence>
<feature type="binding site" evidence="12">
    <location>
        <position position="472"/>
    </location>
    <ligand>
        <name>Zn(2+)</name>
        <dbReference type="ChEBI" id="CHEBI:29105"/>
        <label>1</label>
    </ligand>
</feature>
<comment type="subcellular location">
    <subcellularLocation>
        <location evidence="1">Secreted</location>
    </subcellularLocation>
</comment>
<feature type="binding site" evidence="12">
    <location>
        <position position="331"/>
    </location>
    <ligand>
        <name>Zn(2+)</name>
        <dbReference type="ChEBI" id="CHEBI:29105"/>
        <label>2</label>
    </ligand>
</feature>
<dbReference type="GO" id="GO:0046513">
    <property type="term" value="P:ceramide biosynthetic process"/>
    <property type="evidence" value="ECO:0007669"/>
    <property type="project" value="UniProtKB-ARBA"/>
</dbReference>
<dbReference type="SMART" id="SM00741">
    <property type="entry name" value="SapB"/>
    <property type="match status" value="1"/>
</dbReference>
<dbReference type="InterPro" id="IPR008139">
    <property type="entry name" value="SaposinB_dom"/>
</dbReference>
<evidence type="ECO:0000256" key="12">
    <source>
        <dbReference type="PIRSR" id="PIRSR000948-1"/>
    </source>
</evidence>
<comment type="similarity">
    <text evidence="2 11">Belongs to the acid sphingomyelinase family.</text>
</comment>
<evidence type="ECO:0000256" key="6">
    <source>
        <dbReference type="ARBA" id="ARBA00022801"/>
    </source>
</evidence>
<dbReference type="Proteomes" id="UP000008743">
    <property type="component" value="Unassembled WGS sequence"/>
</dbReference>
<gene>
    <name evidence="15" type="ORF">CAOG_001179</name>
</gene>
<keyword evidence="6 11" id="KW-0378">Hydrolase</keyword>
<dbReference type="GO" id="GO:0046872">
    <property type="term" value="F:metal ion binding"/>
    <property type="evidence" value="ECO:0007669"/>
    <property type="project" value="UniProtKB-KW"/>
</dbReference>
<dbReference type="InterPro" id="IPR041805">
    <property type="entry name" value="ASMase/PPN1_MPP"/>
</dbReference>
<keyword evidence="7 12" id="KW-0862">Zinc</keyword>
<protein>
    <recommendedName>
        <fullName evidence="11">Sphingomyelin phosphodiesterase</fullName>
    </recommendedName>
</protein>
<dbReference type="eggNOG" id="KOG3770">
    <property type="taxonomic scope" value="Eukaryota"/>
</dbReference>
<evidence type="ECO:0000256" key="7">
    <source>
        <dbReference type="ARBA" id="ARBA00022833"/>
    </source>
</evidence>
<dbReference type="InterPro" id="IPR011160">
    <property type="entry name" value="Sphingomy_PDE"/>
</dbReference>
<feature type="binding site" evidence="12">
    <location>
        <position position="222"/>
    </location>
    <ligand>
        <name>Zn(2+)</name>
        <dbReference type="ChEBI" id="CHEBI:29105"/>
        <label>1</label>
    </ligand>
</feature>
<evidence type="ECO:0000313" key="16">
    <source>
        <dbReference type="Proteomes" id="UP000008743"/>
    </source>
</evidence>
<dbReference type="SUPFAM" id="SSF47862">
    <property type="entry name" value="Saposin"/>
    <property type="match status" value="1"/>
</dbReference>
<dbReference type="GO" id="GO:0016020">
    <property type="term" value="C:membrane"/>
    <property type="evidence" value="ECO:0007669"/>
    <property type="project" value="GOC"/>
</dbReference>
<keyword evidence="16" id="KW-1185">Reference proteome</keyword>
<proteinExistence type="inferred from homology"/>
<organism evidence="15 16">
    <name type="scientific">Capsaspora owczarzaki (strain ATCC 30864)</name>
    <dbReference type="NCBI Taxonomy" id="595528"/>
    <lineage>
        <taxon>Eukaryota</taxon>
        <taxon>Filasterea</taxon>
        <taxon>Capsaspora</taxon>
    </lineage>
</organism>
<evidence type="ECO:0000256" key="2">
    <source>
        <dbReference type="ARBA" id="ARBA00008234"/>
    </source>
</evidence>
<evidence type="ECO:0000256" key="13">
    <source>
        <dbReference type="PIRSR" id="PIRSR000948-2"/>
    </source>
</evidence>